<proteinExistence type="predicted"/>
<comment type="caution">
    <text evidence="2">The sequence shown here is derived from an EMBL/GenBank/DDBJ whole genome shotgun (WGS) entry which is preliminary data.</text>
</comment>
<dbReference type="AlphaFoldDB" id="A0A9P1DY60"/>
<gene>
    <name evidence="2" type="ORF">CEURO_LOCUS1435</name>
</gene>
<protein>
    <submittedName>
        <fullName evidence="2">Uncharacterized protein</fullName>
    </submittedName>
</protein>
<evidence type="ECO:0000313" key="2">
    <source>
        <dbReference type="EMBL" id="CAH9059530.1"/>
    </source>
</evidence>
<organism evidence="2 3">
    <name type="scientific">Cuscuta europaea</name>
    <name type="common">European dodder</name>
    <dbReference type="NCBI Taxonomy" id="41803"/>
    <lineage>
        <taxon>Eukaryota</taxon>
        <taxon>Viridiplantae</taxon>
        <taxon>Streptophyta</taxon>
        <taxon>Embryophyta</taxon>
        <taxon>Tracheophyta</taxon>
        <taxon>Spermatophyta</taxon>
        <taxon>Magnoliopsida</taxon>
        <taxon>eudicotyledons</taxon>
        <taxon>Gunneridae</taxon>
        <taxon>Pentapetalae</taxon>
        <taxon>asterids</taxon>
        <taxon>lamiids</taxon>
        <taxon>Solanales</taxon>
        <taxon>Convolvulaceae</taxon>
        <taxon>Cuscuteae</taxon>
        <taxon>Cuscuta</taxon>
        <taxon>Cuscuta subgen. Cuscuta</taxon>
    </lineage>
</organism>
<accession>A0A9P1DY60</accession>
<dbReference type="Proteomes" id="UP001152484">
    <property type="component" value="Unassembled WGS sequence"/>
</dbReference>
<dbReference type="PANTHER" id="PTHR31170:SF21">
    <property type="match status" value="1"/>
</dbReference>
<dbReference type="EMBL" id="CAMAPE010000004">
    <property type="protein sequence ID" value="CAH9059530.1"/>
    <property type="molecule type" value="Genomic_DNA"/>
</dbReference>
<sequence length="491" mass="55674">MDGRNSGGKQPRNEEAERLIMRNNVQVDVDKLIGVMQGKLSESPKLLTKSAGRNKCCIFRAPGHFFSSGWKANTRPHQPRAVSIGPYHHGKRHLKMMQEHKWRFLERVVKRTREKKGVGLEEYIKVVRGLEEEARECYSEAITTLKGDDKFVEMLVLDGCFVVEFFRSFSGMYPFENDDPFRTMQWIGCSIRDDLLCLENQIPYIVLQRLFELTEIDTNRLFDGGPTSLDGMALNFFGISDKVETPQDFEALHLLNLVRKSLIPVPGSSSYKPHCLSMLLSGAGAELERAVKGLSRLNCFQRTAGEAGNIHCITKLRRSGIKLKLKEDESSFLRVEFKRGVIRMPLLILDDTRCAFLLNCVAFEQCHGESDKLVSEYAVFLDCLIDTHKDVDILCEAKVLQNCLATKDEVAAFVGKLSKAVTISSFEETYLSEVYAGVNAHYDNNLHIHLAEVKHKYFSSPWSFISLIAAIFLLVLTVVQTIFAILDFKNK</sequence>
<keyword evidence="1" id="KW-0472">Membrane</keyword>
<evidence type="ECO:0000256" key="1">
    <source>
        <dbReference type="SAM" id="Phobius"/>
    </source>
</evidence>
<evidence type="ECO:0000313" key="3">
    <source>
        <dbReference type="Proteomes" id="UP001152484"/>
    </source>
</evidence>
<dbReference type="PANTHER" id="PTHR31170">
    <property type="entry name" value="BNAC04G53230D PROTEIN"/>
    <property type="match status" value="1"/>
</dbReference>
<feature type="transmembrane region" description="Helical" evidence="1">
    <location>
        <begin position="462"/>
        <end position="486"/>
    </location>
</feature>
<reference evidence="2" key="1">
    <citation type="submission" date="2022-07" db="EMBL/GenBank/DDBJ databases">
        <authorList>
            <person name="Macas J."/>
            <person name="Novak P."/>
            <person name="Neumann P."/>
        </authorList>
    </citation>
    <scope>NUCLEOTIDE SEQUENCE</scope>
</reference>
<dbReference type="OrthoDB" id="1896044at2759"/>
<keyword evidence="1" id="KW-0812">Transmembrane</keyword>
<keyword evidence="3" id="KW-1185">Reference proteome</keyword>
<dbReference type="InterPro" id="IPR004158">
    <property type="entry name" value="DUF247_pln"/>
</dbReference>
<name>A0A9P1DY60_CUSEU</name>
<keyword evidence="1" id="KW-1133">Transmembrane helix</keyword>
<dbReference type="Pfam" id="PF03140">
    <property type="entry name" value="DUF247"/>
    <property type="match status" value="1"/>
</dbReference>